<dbReference type="AlphaFoldDB" id="A0A3D9BXQ6"/>
<dbReference type="OrthoDB" id="9787373at2"/>
<comment type="subcellular location">
    <subcellularLocation>
        <location evidence="1">Cell envelope</location>
    </subcellularLocation>
</comment>
<reference evidence="3 4" key="1">
    <citation type="journal article" date="2017" name="Int. J. Syst. Evol. Microbiol.">
        <title>Rhodosalinus sediminis gen. nov., sp. nov., isolated from marine saltern.</title>
        <authorList>
            <person name="Guo L.Y."/>
            <person name="Ling S.K."/>
            <person name="Li C.M."/>
            <person name="Chen G.J."/>
            <person name="Du Z.J."/>
        </authorList>
    </citation>
    <scope>NUCLEOTIDE SEQUENCE [LARGE SCALE GENOMIC DNA]</scope>
    <source>
        <strain evidence="3 4">WDN1C137</strain>
    </source>
</reference>
<dbReference type="GO" id="GO:0016829">
    <property type="term" value="F:lyase activity"/>
    <property type="evidence" value="ECO:0007669"/>
    <property type="project" value="InterPro"/>
</dbReference>
<evidence type="ECO:0000256" key="1">
    <source>
        <dbReference type="ARBA" id="ARBA00004196"/>
    </source>
</evidence>
<dbReference type="EMBL" id="QOHR01000003">
    <property type="protein sequence ID" value="REC58295.1"/>
    <property type="molecule type" value="Genomic_DNA"/>
</dbReference>
<organism evidence="3 4">
    <name type="scientific">Rhodosalinus sediminis</name>
    <dbReference type="NCBI Taxonomy" id="1940533"/>
    <lineage>
        <taxon>Bacteria</taxon>
        <taxon>Pseudomonadati</taxon>
        <taxon>Pseudomonadota</taxon>
        <taxon>Alphaproteobacteria</taxon>
        <taxon>Rhodobacterales</taxon>
        <taxon>Paracoccaceae</taxon>
        <taxon>Rhodosalinus</taxon>
    </lineage>
</organism>
<keyword evidence="4" id="KW-1185">Reference proteome</keyword>
<gene>
    <name evidence="3" type="ORF">DRV84_04500</name>
</gene>
<name>A0A3D9BXQ6_9RHOB</name>
<comment type="caution">
    <text evidence="3">The sequence shown here is derived from an EMBL/GenBank/DDBJ whole genome shotgun (WGS) entry which is preliminary data.</text>
</comment>
<sequence>MVGTIADKERGRAARLADRWHAWRAARARPADGFAAEPEPRAIGDPARGRELLAGNLMFAGHLVEAPEADLWDLGVAEPAFVAETQSFAWLDDLAAVGGPAARRLAQRWLAGWIARFGRGRGPGWTPALAARRLGRWIDHAAFLAPGLDSAAQAAWLGALAGHAAFVARRWRAAPPGLPRVEAACALVQAGLTLEGLEAHRAPARDALERVCRGEIDAAGGLASRNAEELMEVLSLLTWTAGALRAARRAPGPAHAAAMERIAPALRALRHADGGLPRFHGGGRGVPGRLDAALAAAGARRRMPDGPSMGYARLSAGRTTVVLDAAPPPGGAAAGEAHASTLAVEVTSGRRPVIVSCGAGASFGPGWRRAGRAGAAHSVLLVEGLSSARLGASGGARQARAALEGAPRRVPVEMARTPEAQRVEAGQDGYRAEFGLTHARVLSLSADGRRLSGEDFLVALEAEDERRFDAARAAGKLRGIGFQIRFHLHPEAEPALAPLGAEVSVTLRSGEVWVLRPEAEPRTRLTLEPSVYLERGRLRPRATQQIVLSGRAVEYGTRVRWSLAKADDTALAVRDLAEAVDVYE</sequence>
<protein>
    <submittedName>
        <fullName evidence="3">Heparinase</fullName>
    </submittedName>
</protein>
<evidence type="ECO:0000313" key="4">
    <source>
        <dbReference type="Proteomes" id="UP000257131"/>
    </source>
</evidence>
<feature type="domain" description="Heparinase II/III-like C-terminal" evidence="2">
    <location>
        <begin position="300"/>
        <end position="562"/>
    </location>
</feature>
<dbReference type="Gene3D" id="2.70.98.70">
    <property type="match status" value="1"/>
</dbReference>
<evidence type="ECO:0000313" key="3">
    <source>
        <dbReference type="EMBL" id="REC58295.1"/>
    </source>
</evidence>
<dbReference type="RefSeq" id="WP_115978678.1">
    <property type="nucleotide sequence ID" value="NZ_QOHR01000003.1"/>
</dbReference>
<dbReference type="Gene3D" id="1.50.10.100">
    <property type="entry name" value="Chondroitin AC/alginate lyase"/>
    <property type="match status" value="1"/>
</dbReference>
<dbReference type="InterPro" id="IPR012480">
    <property type="entry name" value="Hepar_II_III_C"/>
</dbReference>
<dbReference type="Proteomes" id="UP000257131">
    <property type="component" value="Unassembled WGS sequence"/>
</dbReference>
<dbReference type="GO" id="GO:0030313">
    <property type="term" value="C:cell envelope"/>
    <property type="evidence" value="ECO:0007669"/>
    <property type="project" value="UniProtKB-SubCell"/>
</dbReference>
<dbReference type="Pfam" id="PF07940">
    <property type="entry name" value="Hepar_II_III_C"/>
    <property type="match status" value="1"/>
</dbReference>
<accession>A0A3D9BXQ6</accession>
<evidence type="ECO:0000259" key="2">
    <source>
        <dbReference type="Pfam" id="PF07940"/>
    </source>
</evidence>
<proteinExistence type="predicted"/>
<dbReference type="InterPro" id="IPR008929">
    <property type="entry name" value="Chondroitin_lyas"/>
</dbReference>